<evidence type="ECO:0000256" key="5">
    <source>
        <dbReference type="ARBA" id="ARBA00022917"/>
    </source>
</evidence>
<evidence type="ECO:0000256" key="6">
    <source>
        <dbReference type="HAMAP-Rule" id="MF_00094"/>
    </source>
</evidence>
<dbReference type="Gene3D" id="3.30.70.1660">
    <property type="match status" value="1"/>
</dbReference>
<evidence type="ECO:0000256" key="4">
    <source>
        <dbReference type="ARBA" id="ARBA00022481"/>
    </source>
</evidence>
<dbReference type="NCBIfam" id="TIGR00020">
    <property type="entry name" value="prfB"/>
    <property type="match status" value="1"/>
</dbReference>
<evidence type="ECO:0000256" key="1">
    <source>
        <dbReference type="ARBA" id="ARBA00002613"/>
    </source>
</evidence>
<evidence type="ECO:0000256" key="7">
    <source>
        <dbReference type="SAM" id="Coils"/>
    </source>
</evidence>
<dbReference type="FunFam" id="3.30.160.20:FF:000010">
    <property type="entry name" value="Peptide chain release factor 2"/>
    <property type="match status" value="1"/>
</dbReference>
<dbReference type="AlphaFoldDB" id="A0A1M4UZ48"/>
<keyword evidence="4 6" id="KW-0488">Methylation</keyword>
<dbReference type="PANTHER" id="PTHR43116">
    <property type="entry name" value="PEPTIDE CHAIN RELEASE FACTOR 2"/>
    <property type="match status" value="1"/>
</dbReference>
<dbReference type="SMART" id="SM00937">
    <property type="entry name" value="PCRF"/>
    <property type="match status" value="1"/>
</dbReference>
<organism evidence="9 10">
    <name type="scientific">Caldanaerobius fijiensis DSM 17918</name>
    <dbReference type="NCBI Taxonomy" id="1121256"/>
    <lineage>
        <taxon>Bacteria</taxon>
        <taxon>Bacillati</taxon>
        <taxon>Bacillota</taxon>
        <taxon>Clostridia</taxon>
        <taxon>Thermoanaerobacterales</taxon>
        <taxon>Thermoanaerobacteraceae</taxon>
        <taxon>Caldanaerobius</taxon>
    </lineage>
</organism>
<dbReference type="GO" id="GO:0016149">
    <property type="term" value="F:translation release factor activity, codon specific"/>
    <property type="evidence" value="ECO:0007669"/>
    <property type="project" value="UniProtKB-UniRule"/>
</dbReference>
<dbReference type="STRING" id="1121256.SAMN02746089_00540"/>
<dbReference type="Pfam" id="PF03462">
    <property type="entry name" value="PCRF"/>
    <property type="match status" value="1"/>
</dbReference>
<dbReference type="Pfam" id="PF00472">
    <property type="entry name" value="RF-1"/>
    <property type="match status" value="1"/>
</dbReference>
<comment type="PTM">
    <text evidence="6">Methylated by PrmC. Methylation increases the termination efficiency of RF2.</text>
</comment>
<feature type="domain" description="Prokaryotic-type class I peptide chain release factors" evidence="8">
    <location>
        <begin position="227"/>
        <end position="243"/>
    </location>
</feature>
<dbReference type="InterPro" id="IPR045853">
    <property type="entry name" value="Pep_chain_release_fac_I_sf"/>
</dbReference>
<dbReference type="EMBL" id="FQVH01000003">
    <property type="protein sequence ID" value="SHE62021.1"/>
    <property type="molecule type" value="Genomic_DNA"/>
</dbReference>
<keyword evidence="6" id="KW-0963">Cytoplasm</keyword>
<dbReference type="InterPro" id="IPR000352">
    <property type="entry name" value="Pep_chain_release_fac_I"/>
</dbReference>
<evidence type="ECO:0000313" key="10">
    <source>
        <dbReference type="Proteomes" id="UP000184088"/>
    </source>
</evidence>
<sequence>MKWGFLFDYAGSREELKKMEESMADPDFWSDIEKASKVNQKIKVLKDKLDQYDSIRSRYDDLTVLLELAYEEGDESLEPEIQSEYQKLQKDVADMKIKLMLNGRYDANNAIMSFHAGAGGTEAQDWAQMLIRMYTRWAERRGFEVDILDYLEGDEAGVKNATLMVKGDYAYGYLKAEKGVHRLVRISPFDAAGRRHTSFALVEVLPEITEDIDVEINPADLKIDTYRSSGAGGQHVNKTESAVRITHIPTGIVVQCQNERSQLQNRETAMKMLKARLLELKEREREEEISGIKGEHVDMGWGNQIRSYVFHPYSMVKDHRTGYEVGNVQAVMDGEIDDFINEYLKKMARENSKISAIE</sequence>
<evidence type="ECO:0000256" key="2">
    <source>
        <dbReference type="ARBA" id="ARBA00010835"/>
    </source>
</evidence>
<dbReference type="GO" id="GO:0005737">
    <property type="term" value="C:cytoplasm"/>
    <property type="evidence" value="ECO:0007669"/>
    <property type="project" value="UniProtKB-SubCell"/>
</dbReference>
<feature type="modified residue" description="N5-methylglutamine" evidence="6">
    <location>
        <position position="234"/>
    </location>
</feature>
<evidence type="ECO:0000313" key="9">
    <source>
        <dbReference type="EMBL" id="SHE62021.1"/>
    </source>
</evidence>
<dbReference type="Proteomes" id="UP000184088">
    <property type="component" value="Unassembled WGS sequence"/>
</dbReference>
<keyword evidence="10" id="KW-1185">Reference proteome</keyword>
<dbReference type="HAMAP" id="MF_00094">
    <property type="entry name" value="Rel_fac_2"/>
    <property type="match status" value="1"/>
</dbReference>
<dbReference type="Gene3D" id="1.20.58.410">
    <property type="entry name" value="Release factor"/>
    <property type="match status" value="1"/>
</dbReference>
<dbReference type="PANTHER" id="PTHR43116:SF3">
    <property type="entry name" value="CLASS I PEPTIDE CHAIN RELEASE FACTOR"/>
    <property type="match status" value="1"/>
</dbReference>
<keyword evidence="7" id="KW-0175">Coiled coil</keyword>
<evidence type="ECO:0000256" key="3">
    <source>
        <dbReference type="ARBA" id="ARBA00019192"/>
    </source>
</evidence>
<dbReference type="InterPro" id="IPR005139">
    <property type="entry name" value="PCRF"/>
</dbReference>
<comment type="similarity">
    <text evidence="2 6">Belongs to the prokaryotic/mitochondrial release factor family.</text>
</comment>
<dbReference type="PROSITE" id="PS00745">
    <property type="entry name" value="RF_PROK_I"/>
    <property type="match status" value="1"/>
</dbReference>
<feature type="coiled-coil region" evidence="7">
    <location>
        <begin position="263"/>
        <end position="290"/>
    </location>
</feature>
<dbReference type="Gene3D" id="3.30.160.20">
    <property type="match status" value="1"/>
</dbReference>
<dbReference type="OrthoDB" id="9806673at2"/>
<proteinExistence type="inferred from homology"/>
<name>A0A1M4UZ48_9THEO</name>
<keyword evidence="5 6" id="KW-0648">Protein biosynthesis</keyword>
<protein>
    <recommendedName>
        <fullName evidence="3 6">Peptide chain release factor 2</fullName>
        <shortName evidence="6">RF-2</shortName>
    </recommendedName>
</protein>
<comment type="subcellular location">
    <subcellularLocation>
        <location evidence="6">Cytoplasm</location>
    </subcellularLocation>
</comment>
<gene>
    <name evidence="6" type="primary">prfB</name>
    <name evidence="9" type="ORF">SAMN02746089_00540</name>
</gene>
<dbReference type="InterPro" id="IPR004374">
    <property type="entry name" value="PrfB"/>
</dbReference>
<reference evidence="9 10" key="1">
    <citation type="submission" date="2016-11" db="EMBL/GenBank/DDBJ databases">
        <authorList>
            <person name="Jaros S."/>
            <person name="Januszkiewicz K."/>
            <person name="Wedrychowicz H."/>
        </authorList>
    </citation>
    <scope>NUCLEOTIDE SEQUENCE [LARGE SCALE GENOMIC DNA]</scope>
    <source>
        <strain evidence="9 10">DSM 17918</strain>
    </source>
</reference>
<dbReference type="SUPFAM" id="SSF75620">
    <property type="entry name" value="Release factor"/>
    <property type="match status" value="1"/>
</dbReference>
<accession>A0A1M4UZ48</accession>
<comment type="function">
    <text evidence="1 6">Peptide chain release factor 2 directs the termination of translation in response to the peptide chain termination codons UGA and UAA.</text>
</comment>
<evidence type="ECO:0000259" key="8">
    <source>
        <dbReference type="PROSITE" id="PS00745"/>
    </source>
</evidence>